<feature type="compositionally biased region" description="Pro residues" evidence="1">
    <location>
        <begin position="58"/>
        <end position="68"/>
    </location>
</feature>
<evidence type="ECO:0000313" key="4">
    <source>
        <dbReference type="Proteomes" id="UP000041254"/>
    </source>
</evidence>
<dbReference type="InParanoid" id="A0A0G4ERZ7"/>
<dbReference type="VEuPathDB" id="CryptoDB:Vbra_5332"/>
<dbReference type="AlphaFoldDB" id="A0A0G4ERZ7"/>
<sequence length="327" mass="36117">MRKHQNAGEVPSALQSMVAQVGRDGQPAQSYYRPSHDDAYASASASKMAHASASSSSPPRPHSHPPSYPHSRDDDSPTHSNPDNVRKKRGLGVVCGCFRAQDAIPTQPLKPTLPEAAPPSPKAKSYLGPQRGRDVGKKTLVLDLDETLVHSSFKPVANAAFIIPVEIEGNVHDIYVLKRPGVDEFLAYVARFYEVVIFTASLSKYADPLLDQLDTKRLCTWRLFREACTLRNGSYVKDLSKMGRDLATLIIIDNSPLAYSLQPDNAIPIKSWFDDDNDRELFDLMPILEALAMVEESIPTVLKQALSTVEGEEADMAMNEASHNHRR</sequence>
<keyword evidence="4" id="KW-1185">Reference proteome</keyword>
<dbReference type="PROSITE" id="PS50969">
    <property type="entry name" value="FCP1"/>
    <property type="match status" value="1"/>
</dbReference>
<dbReference type="PhylomeDB" id="A0A0G4ERZ7"/>
<dbReference type="InterPro" id="IPR036412">
    <property type="entry name" value="HAD-like_sf"/>
</dbReference>
<dbReference type="SMART" id="SM00577">
    <property type="entry name" value="CPDc"/>
    <property type="match status" value="1"/>
</dbReference>
<dbReference type="Gene3D" id="3.40.50.1000">
    <property type="entry name" value="HAD superfamily/HAD-like"/>
    <property type="match status" value="1"/>
</dbReference>
<gene>
    <name evidence="3" type="ORF">Vbra_5332</name>
</gene>
<dbReference type="OrthoDB" id="277011at2759"/>
<dbReference type="InterPro" id="IPR050365">
    <property type="entry name" value="TIM50"/>
</dbReference>
<feature type="region of interest" description="Disordered" evidence="1">
    <location>
        <begin position="106"/>
        <end position="130"/>
    </location>
</feature>
<feature type="compositionally biased region" description="Low complexity" evidence="1">
    <location>
        <begin position="40"/>
        <end position="57"/>
    </location>
</feature>
<dbReference type="EMBL" id="CDMY01000294">
    <property type="protein sequence ID" value="CEM00013.1"/>
    <property type="molecule type" value="Genomic_DNA"/>
</dbReference>
<reference evidence="3 4" key="1">
    <citation type="submission" date="2014-11" db="EMBL/GenBank/DDBJ databases">
        <authorList>
            <person name="Zhu J."/>
            <person name="Qi W."/>
            <person name="Song R."/>
        </authorList>
    </citation>
    <scope>NUCLEOTIDE SEQUENCE [LARGE SCALE GENOMIC DNA]</scope>
</reference>
<dbReference type="CDD" id="cd07521">
    <property type="entry name" value="HAD_FCP1-like"/>
    <property type="match status" value="1"/>
</dbReference>
<evidence type="ECO:0000313" key="3">
    <source>
        <dbReference type="EMBL" id="CEM00013.1"/>
    </source>
</evidence>
<accession>A0A0G4ERZ7</accession>
<dbReference type="Pfam" id="PF03031">
    <property type="entry name" value="NIF"/>
    <property type="match status" value="1"/>
</dbReference>
<evidence type="ECO:0000256" key="1">
    <source>
        <dbReference type="SAM" id="MobiDB-lite"/>
    </source>
</evidence>
<feature type="domain" description="FCP1 homology" evidence="2">
    <location>
        <begin position="133"/>
        <end position="291"/>
    </location>
</feature>
<dbReference type="InterPro" id="IPR004274">
    <property type="entry name" value="FCP1_dom"/>
</dbReference>
<dbReference type="FunFam" id="3.40.50.1000:FF:000093">
    <property type="entry name" value="NLI interacting factor-like phosphatase family protein"/>
    <property type="match status" value="1"/>
</dbReference>
<organism evidence="3 4">
    <name type="scientific">Vitrella brassicaformis (strain CCMP3155)</name>
    <dbReference type="NCBI Taxonomy" id="1169540"/>
    <lineage>
        <taxon>Eukaryota</taxon>
        <taxon>Sar</taxon>
        <taxon>Alveolata</taxon>
        <taxon>Colpodellida</taxon>
        <taxon>Vitrellaceae</taxon>
        <taxon>Vitrella</taxon>
    </lineage>
</organism>
<dbReference type="GO" id="GO:0016791">
    <property type="term" value="F:phosphatase activity"/>
    <property type="evidence" value="ECO:0007669"/>
    <property type="project" value="InterPro"/>
</dbReference>
<dbReference type="PANTHER" id="PTHR12210">
    <property type="entry name" value="DULLARD PROTEIN PHOSPHATASE"/>
    <property type="match status" value="1"/>
</dbReference>
<feature type="region of interest" description="Disordered" evidence="1">
    <location>
        <begin position="1"/>
        <end position="87"/>
    </location>
</feature>
<dbReference type="InterPro" id="IPR011948">
    <property type="entry name" value="Dullard_phosphatase"/>
</dbReference>
<dbReference type="InterPro" id="IPR023214">
    <property type="entry name" value="HAD_sf"/>
</dbReference>
<dbReference type="Proteomes" id="UP000041254">
    <property type="component" value="Unassembled WGS sequence"/>
</dbReference>
<name>A0A0G4ERZ7_VITBC</name>
<protein>
    <recommendedName>
        <fullName evidence="2">FCP1 homology domain-containing protein</fullName>
    </recommendedName>
</protein>
<evidence type="ECO:0000259" key="2">
    <source>
        <dbReference type="PROSITE" id="PS50969"/>
    </source>
</evidence>
<dbReference type="STRING" id="1169540.A0A0G4ERZ7"/>
<proteinExistence type="predicted"/>
<dbReference type="SUPFAM" id="SSF56784">
    <property type="entry name" value="HAD-like"/>
    <property type="match status" value="1"/>
</dbReference>
<dbReference type="NCBIfam" id="TIGR02251">
    <property type="entry name" value="HIF-SF_euk"/>
    <property type="match status" value="1"/>
</dbReference>